<dbReference type="EMBL" id="AUPC02000261">
    <property type="protein sequence ID" value="POG63624.1"/>
    <property type="molecule type" value="Genomic_DNA"/>
</dbReference>
<sequence>MSYFPFSKYFNSYLDKEQCVYFQKTLIYAYVEEETTSVIAEYYSTEKIGSVNKLGVSQIQLPEKFRYPQLVSFNVTSNIELAILAPYLLLCDSTKSEFNLWQLGDYEKTWNINLKDIVLDASFCGVVIMDGPMIAFIYQNASVSEETFEEKNTYIVLWRPLSQKNVLCTLTLLAYNIQGFWLPHQQAVNDVDGPYIFVNIIYRPIYESCVTMRNFFENYSSPIPFFISMIPEYYTRNITCLLKTNNLWNNEEIIWIGTARGNIICIKNADEIGNVKPIWCTDVAYIPLKMEEVQLDKRIEDIESVLIIRLENGLIILNSQNGKILRELPNEITLLFGDFYQCGYQRIMQVPYRLNGRLTTFNEILINNINEKNVVSNLEGNIPHLSSLLDSLSTRIYDGTALIRKNEEMINHKYNLLNHSDSLLQTFSCLIGSYYSKRVKLTKTVLRHNKHTEGFISLIPGARILTKNLSEKIYSNQTDKDKQSCIEVIEAKTSIGKYNHTENILIEISVRNKSFQDLYAVHLVVYFKNTFGLFSSMIKSNSSYINLLHVGETKTIFSMTCLPLDLVSDYLEFSAFILYCQIDEIHASNLYKFYDEMIWETLCIKNIKKARIMNQDIDHLLPSMAYLIFTTTNSMDQEWSVSLLPFLLEQYLCISKRDSEDNFSKDYRSLDGSSWIKIFRSYKCLVNVNQFSRVTKQIMAVCGQNDRSLIKMLLKLLKELHEGHSVSISLPLFTSTQALDSLNDVLYILEHLITKRSSNFKCEGRINELSVKLRRELCIKITILLCNL</sequence>
<gene>
    <name evidence="1" type="ORF">GLOIN_2v1684213</name>
</gene>
<proteinExistence type="predicted"/>
<reference evidence="1 2" key="1">
    <citation type="journal article" date="2013" name="Proc. Natl. Acad. Sci. U.S.A.">
        <title>Genome of an arbuscular mycorrhizal fungus provides insight into the oldest plant symbiosis.</title>
        <authorList>
            <person name="Tisserant E."/>
            <person name="Malbreil M."/>
            <person name="Kuo A."/>
            <person name="Kohler A."/>
            <person name="Symeonidi A."/>
            <person name="Balestrini R."/>
            <person name="Charron P."/>
            <person name="Duensing N."/>
            <person name="Frei Dit Frey N."/>
            <person name="Gianinazzi-Pearson V."/>
            <person name="Gilbert L.B."/>
            <person name="Handa Y."/>
            <person name="Herr J.R."/>
            <person name="Hijri M."/>
            <person name="Koul R."/>
            <person name="Kawaguchi M."/>
            <person name="Krajinski F."/>
            <person name="Lammers P.J."/>
            <person name="Masclaux F.G."/>
            <person name="Murat C."/>
            <person name="Morin E."/>
            <person name="Ndikumana S."/>
            <person name="Pagni M."/>
            <person name="Petitpierre D."/>
            <person name="Requena N."/>
            <person name="Rosikiewicz P."/>
            <person name="Riley R."/>
            <person name="Saito K."/>
            <person name="San Clemente H."/>
            <person name="Shapiro H."/>
            <person name="van Tuinen D."/>
            <person name="Becard G."/>
            <person name="Bonfante P."/>
            <person name="Paszkowski U."/>
            <person name="Shachar-Hill Y.Y."/>
            <person name="Tuskan G.A."/>
            <person name="Young P.W."/>
            <person name="Sanders I.R."/>
            <person name="Henrissat B."/>
            <person name="Rensing S.A."/>
            <person name="Grigoriev I.V."/>
            <person name="Corradi N."/>
            <person name="Roux C."/>
            <person name="Martin F."/>
        </authorList>
    </citation>
    <scope>NUCLEOTIDE SEQUENCE [LARGE SCALE GENOMIC DNA]</scope>
    <source>
        <strain evidence="1 2">DAOM 197198</strain>
    </source>
</reference>
<name>A0A2H5TH17_RHIID</name>
<dbReference type="VEuPathDB" id="FungiDB:RhiirFUN_015256"/>
<dbReference type="AlphaFoldDB" id="A0A2H5TH17"/>
<accession>A0A2H5TH17</accession>
<evidence type="ECO:0000313" key="1">
    <source>
        <dbReference type="EMBL" id="POG63624.1"/>
    </source>
</evidence>
<organism evidence="1 2">
    <name type="scientific">Rhizophagus irregularis (strain DAOM 181602 / DAOM 197198 / MUCL 43194)</name>
    <name type="common">Arbuscular mycorrhizal fungus</name>
    <name type="synonym">Glomus intraradices</name>
    <dbReference type="NCBI Taxonomy" id="747089"/>
    <lineage>
        <taxon>Eukaryota</taxon>
        <taxon>Fungi</taxon>
        <taxon>Fungi incertae sedis</taxon>
        <taxon>Mucoromycota</taxon>
        <taxon>Glomeromycotina</taxon>
        <taxon>Glomeromycetes</taxon>
        <taxon>Glomerales</taxon>
        <taxon>Glomeraceae</taxon>
        <taxon>Rhizophagus</taxon>
    </lineage>
</organism>
<evidence type="ECO:0000313" key="2">
    <source>
        <dbReference type="Proteomes" id="UP000018888"/>
    </source>
</evidence>
<protein>
    <submittedName>
        <fullName evidence="1">Uncharacterized protein</fullName>
    </submittedName>
</protein>
<reference evidence="1 2" key="2">
    <citation type="journal article" date="2018" name="New Phytol.">
        <title>High intraspecific genome diversity in the model arbuscular mycorrhizal symbiont Rhizophagus irregularis.</title>
        <authorList>
            <person name="Chen E.C.H."/>
            <person name="Morin E."/>
            <person name="Beaudet D."/>
            <person name="Noel J."/>
            <person name="Yildirir G."/>
            <person name="Ndikumana S."/>
            <person name="Charron P."/>
            <person name="St-Onge C."/>
            <person name="Giorgi J."/>
            <person name="Kruger M."/>
            <person name="Marton T."/>
            <person name="Ropars J."/>
            <person name="Grigoriev I.V."/>
            <person name="Hainaut M."/>
            <person name="Henrissat B."/>
            <person name="Roux C."/>
            <person name="Martin F."/>
            <person name="Corradi N."/>
        </authorList>
    </citation>
    <scope>NUCLEOTIDE SEQUENCE [LARGE SCALE GENOMIC DNA]</scope>
    <source>
        <strain evidence="1 2">DAOM 197198</strain>
    </source>
</reference>
<keyword evidence="2" id="KW-1185">Reference proteome</keyword>
<dbReference type="Proteomes" id="UP000018888">
    <property type="component" value="Unassembled WGS sequence"/>
</dbReference>
<comment type="caution">
    <text evidence="1">The sequence shown here is derived from an EMBL/GenBank/DDBJ whole genome shotgun (WGS) entry which is preliminary data.</text>
</comment>